<dbReference type="InterPro" id="IPR043153">
    <property type="entry name" value="DENN_C"/>
</dbReference>
<keyword evidence="3" id="KW-1185">Reference proteome</keyword>
<dbReference type="InterPro" id="IPR024224">
    <property type="entry name" value="DENND6"/>
</dbReference>
<dbReference type="Proteomes" id="UP000749559">
    <property type="component" value="Unassembled WGS sequence"/>
</dbReference>
<dbReference type="EMBL" id="CAIIXF020000005">
    <property type="protein sequence ID" value="CAH1784706.1"/>
    <property type="molecule type" value="Genomic_DNA"/>
</dbReference>
<dbReference type="Gene3D" id="3.40.50.11500">
    <property type="match status" value="1"/>
</dbReference>
<dbReference type="GO" id="GO:0005085">
    <property type="term" value="F:guanyl-nucleotide exchange factor activity"/>
    <property type="evidence" value="ECO:0007669"/>
    <property type="project" value="InterPro"/>
</dbReference>
<sequence>LKMANEIFSKRRKSFEKMLSDEGIKSNSMLPWDRFSNWLHCACVVTFDLELGQAMELMYPSHVKLTEREKMNICYLSFPDSNSGCMGDTEFHFRIRQCHTRKQNLGLKDYNHSCPVALQGDNGHYYGFVYFRQTKDKSIRRGYFQKSVVLISRLPFVNLFSHLINIVAPEYFDNGEPSLEAACHDIDQWPPPVPGQTLNLPIMGTVIQVRVPCRTDKIATSAPIKTSQVPHIPANNLLPSIHEVDLYSTFQPVLPHIQMLWELVISGESIVVMASSPTVCCRAVQALVSMIWPLKFCTDYRPYFTIHDSEFKEYTTKTQAPPPVLLGVTNPFFAKTLQHWPHIVRIGELVEDHWSMDSDTEAKGLNKLKKAGNLKTLDSKPGVYTRYKAHLQKDKTILKRLAKPSPTESLLQGVQTQRPVEVQNAMLKRYLLELTQSFMIPLERYMASLMPLQRSVSPHKGPPKLKQFQIEEFLKTLESSGPQLTSGLKGDWEGLYRKFFKSAHFIGWYNNRQQEVNMKLQAIHAEAMCNSDLVEWIRDKQEVEVVDLILRLREKLNCAASSQMPVSPETVHKLQSHHDNIISQLPPDLRSVLKSA</sequence>
<protein>
    <submittedName>
        <fullName evidence="2">Uncharacterized protein</fullName>
    </submittedName>
</protein>
<dbReference type="OrthoDB" id="10265409at2759"/>
<dbReference type="AlphaFoldDB" id="A0A8J1T5L3"/>
<dbReference type="PROSITE" id="PS50211">
    <property type="entry name" value="DENN"/>
    <property type="match status" value="1"/>
</dbReference>
<dbReference type="Pfam" id="PF02141">
    <property type="entry name" value="DENN"/>
    <property type="match status" value="1"/>
</dbReference>
<evidence type="ECO:0000256" key="1">
    <source>
        <dbReference type="ARBA" id="ARBA00007159"/>
    </source>
</evidence>
<dbReference type="PANTHER" id="PTHR13677">
    <property type="entry name" value="LD41638P"/>
    <property type="match status" value="1"/>
</dbReference>
<proteinExistence type="inferred from homology"/>
<feature type="non-terminal residue" evidence="2">
    <location>
        <position position="596"/>
    </location>
</feature>
<dbReference type="InterPro" id="IPR037516">
    <property type="entry name" value="Tripartite_DENN"/>
</dbReference>
<comment type="caution">
    <text evidence="2">The sequence shown here is derived from an EMBL/GenBank/DDBJ whole genome shotgun (WGS) entry which is preliminary data.</text>
</comment>
<evidence type="ECO:0000313" key="3">
    <source>
        <dbReference type="Proteomes" id="UP000749559"/>
    </source>
</evidence>
<evidence type="ECO:0000313" key="2">
    <source>
        <dbReference type="EMBL" id="CAH1784706.1"/>
    </source>
</evidence>
<gene>
    <name evidence="2" type="ORF">OFUS_LOCUS10856</name>
</gene>
<dbReference type="GO" id="GO:0055037">
    <property type="term" value="C:recycling endosome"/>
    <property type="evidence" value="ECO:0007669"/>
    <property type="project" value="TreeGrafter"/>
</dbReference>
<reference evidence="2" key="1">
    <citation type="submission" date="2022-03" db="EMBL/GenBank/DDBJ databases">
        <authorList>
            <person name="Martin C."/>
        </authorList>
    </citation>
    <scope>NUCLEOTIDE SEQUENCE</scope>
</reference>
<dbReference type="InterPro" id="IPR001194">
    <property type="entry name" value="cDENN_dom"/>
</dbReference>
<organism evidence="2 3">
    <name type="scientific">Owenia fusiformis</name>
    <name type="common">Polychaete worm</name>
    <dbReference type="NCBI Taxonomy" id="6347"/>
    <lineage>
        <taxon>Eukaryota</taxon>
        <taxon>Metazoa</taxon>
        <taxon>Spiralia</taxon>
        <taxon>Lophotrochozoa</taxon>
        <taxon>Annelida</taxon>
        <taxon>Polychaeta</taxon>
        <taxon>Sedentaria</taxon>
        <taxon>Canalipalpata</taxon>
        <taxon>Sabellida</taxon>
        <taxon>Oweniida</taxon>
        <taxon>Oweniidae</taxon>
        <taxon>Owenia</taxon>
    </lineage>
</organism>
<accession>A0A8J1T5L3</accession>
<dbReference type="SMART" id="SM00799">
    <property type="entry name" value="DENN"/>
    <property type="match status" value="1"/>
</dbReference>
<comment type="similarity">
    <text evidence="1">Belongs to the DENND6 family.</text>
</comment>
<dbReference type="PANTHER" id="PTHR13677:SF0">
    <property type="entry name" value="LD41638P"/>
    <property type="match status" value="1"/>
</dbReference>
<name>A0A8J1T5L3_OWEFU</name>